<dbReference type="InParanoid" id="A0A7N2LQN9"/>
<dbReference type="EnsemblPlants" id="QL05p009313:mrna">
    <property type="protein sequence ID" value="QL05p009313:mrna"/>
    <property type="gene ID" value="QL05p009313"/>
</dbReference>
<dbReference type="Proteomes" id="UP000594261">
    <property type="component" value="Chromosome 5"/>
</dbReference>
<keyword evidence="2" id="KW-1185">Reference proteome</keyword>
<name>A0A7N2LQN9_QUELO</name>
<dbReference type="EMBL" id="LRBV02000005">
    <property type="status" value="NOT_ANNOTATED_CDS"/>
    <property type="molecule type" value="Genomic_DNA"/>
</dbReference>
<dbReference type="Gramene" id="QL05p009313:mrna">
    <property type="protein sequence ID" value="QL05p009313:mrna"/>
    <property type="gene ID" value="QL05p009313"/>
</dbReference>
<evidence type="ECO:0000313" key="1">
    <source>
        <dbReference type="EnsemblPlants" id="QL05p038674:mrna"/>
    </source>
</evidence>
<protein>
    <submittedName>
        <fullName evidence="1">Uncharacterized protein</fullName>
    </submittedName>
</protein>
<reference evidence="1 2" key="1">
    <citation type="journal article" date="2016" name="G3 (Bethesda)">
        <title>First Draft Assembly and Annotation of the Genome of a California Endemic Oak Quercus lobata Nee (Fagaceae).</title>
        <authorList>
            <person name="Sork V.L."/>
            <person name="Fitz-Gibbon S.T."/>
            <person name="Puiu D."/>
            <person name="Crepeau M."/>
            <person name="Gugger P.F."/>
            <person name="Sherman R."/>
            <person name="Stevens K."/>
            <person name="Langley C.H."/>
            <person name="Pellegrini M."/>
            <person name="Salzberg S.L."/>
        </authorList>
    </citation>
    <scope>NUCLEOTIDE SEQUENCE [LARGE SCALE GENOMIC DNA]</scope>
    <source>
        <strain evidence="1 2">cv. SW786</strain>
    </source>
</reference>
<dbReference type="EnsemblPlants" id="QL05p038674:mrna">
    <property type="protein sequence ID" value="QL05p038674:mrna"/>
    <property type="gene ID" value="QL05p038674"/>
</dbReference>
<accession>A0A7N2LQN9</accession>
<dbReference type="AlphaFoldDB" id="A0A7N2LQN9"/>
<reference evidence="1" key="2">
    <citation type="submission" date="2021-01" db="UniProtKB">
        <authorList>
            <consortium name="EnsemblPlants"/>
        </authorList>
    </citation>
    <scope>IDENTIFICATION</scope>
</reference>
<evidence type="ECO:0000313" key="2">
    <source>
        <dbReference type="Proteomes" id="UP000594261"/>
    </source>
</evidence>
<sequence length="76" mass="8357">MYGTRNRVNCVDGSIVKDIECSNLAGVTLERSFDGSQDNKSSKCFKCPSEKAILSFLWLRASIKMCIVVVSSNSSM</sequence>
<proteinExistence type="predicted"/>
<organism evidence="1 2">
    <name type="scientific">Quercus lobata</name>
    <name type="common">Valley oak</name>
    <dbReference type="NCBI Taxonomy" id="97700"/>
    <lineage>
        <taxon>Eukaryota</taxon>
        <taxon>Viridiplantae</taxon>
        <taxon>Streptophyta</taxon>
        <taxon>Embryophyta</taxon>
        <taxon>Tracheophyta</taxon>
        <taxon>Spermatophyta</taxon>
        <taxon>Magnoliopsida</taxon>
        <taxon>eudicotyledons</taxon>
        <taxon>Gunneridae</taxon>
        <taxon>Pentapetalae</taxon>
        <taxon>rosids</taxon>
        <taxon>fabids</taxon>
        <taxon>Fagales</taxon>
        <taxon>Fagaceae</taxon>
        <taxon>Quercus</taxon>
    </lineage>
</organism>
<dbReference type="Gramene" id="QL05p038674:mrna">
    <property type="protein sequence ID" value="QL05p038674:mrna"/>
    <property type="gene ID" value="QL05p038674"/>
</dbReference>